<dbReference type="GO" id="GO:0042030">
    <property type="term" value="F:ATPase inhibitor activity"/>
    <property type="evidence" value="ECO:0007669"/>
    <property type="project" value="TreeGrafter"/>
</dbReference>
<dbReference type="OrthoDB" id="10051712at2759"/>
<evidence type="ECO:0000313" key="5">
    <source>
        <dbReference type="Proteomes" id="UP000274756"/>
    </source>
</evidence>
<evidence type="ECO:0000313" key="3">
    <source>
        <dbReference type="EMBL" id="VDN57758.1"/>
    </source>
</evidence>
<organism evidence="4 6">
    <name type="scientific">Dracunculus medinensis</name>
    <name type="common">Guinea worm</name>
    <dbReference type="NCBI Taxonomy" id="318479"/>
    <lineage>
        <taxon>Eukaryota</taxon>
        <taxon>Metazoa</taxon>
        <taxon>Ecdysozoa</taxon>
        <taxon>Nematoda</taxon>
        <taxon>Chromadorea</taxon>
        <taxon>Rhabditida</taxon>
        <taxon>Spirurina</taxon>
        <taxon>Dracunculoidea</taxon>
        <taxon>Dracunculidae</taxon>
        <taxon>Dracunculus</taxon>
    </lineage>
</organism>
<reference evidence="6" key="1">
    <citation type="submission" date="2017-02" db="UniProtKB">
        <authorList>
            <consortium name="WormBaseParasite"/>
        </authorList>
    </citation>
    <scope>IDENTIFICATION</scope>
</reference>
<dbReference type="EMBL" id="UYYG01001162">
    <property type="protein sequence ID" value="VDN57758.1"/>
    <property type="molecule type" value="Genomic_DNA"/>
</dbReference>
<dbReference type="Pfam" id="PF14637">
    <property type="entry name" value="FNIP_M"/>
    <property type="match status" value="1"/>
</dbReference>
<evidence type="ECO:0000313" key="4">
    <source>
        <dbReference type="Proteomes" id="UP000038040"/>
    </source>
</evidence>
<name>A0A0N4U9G3_DRAME</name>
<dbReference type="AlphaFoldDB" id="A0A0N4U9G3"/>
<dbReference type="Proteomes" id="UP000038040">
    <property type="component" value="Unplaced"/>
</dbReference>
<dbReference type="InterPro" id="IPR028085">
    <property type="entry name" value="FNIP_mid_dom"/>
</dbReference>
<dbReference type="PANTHER" id="PTHR21634">
    <property type="entry name" value="RE13835P"/>
    <property type="match status" value="1"/>
</dbReference>
<accession>A0A0N4U9G3</accession>
<dbReference type="STRING" id="318479.A0A0N4U9G3"/>
<dbReference type="Pfam" id="PF14638">
    <property type="entry name" value="FNIP_C"/>
    <property type="match status" value="1"/>
</dbReference>
<dbReference type="PANTHER" id="PTHR21634:SF9">
    <property type="entry name" value="RE13835P"/>
    <property type="match status" value="1"/>
</dbReference>
<keyword evidence="5" id="KW-1185">Reference proteome</keyword>
<dbReference type="WBParaSite" id="DME_0000372601-mRNA-1">
    <property type="protein sequence ID" value="DME_0000372601-mRNA-1"/>
    <property type="gene ID" value="DME_0000372601"/>
</dbReference>
<evidence type="ECO:0000259" key="2">
    <source>
        <dbReference type="Pfam" id="PF14638"/>
    </source>
</evidence>
<evidence type="ECO:0000259" key="1">
    <source>
        <dbReference type="Pfam" id="PF14637"/>
    </source>
</evidence>
<dbReference type="GO" id="GO:0051087">
    <property type="term" value="F:protein-folding chaperone binding"/>
    <property type="evidence" value="ECO:0007669"/>
    <property type="project" value="TreeGrafter"/>
</dbReference>
<dbReference type="InterPro" id="IPR028086">
    <property type="entry name" value="FNIP_C_dom"/>
</dbReference>
<feature type="domain" description="Folliculin-interacting protein C-terminal" evidence="2">
    <location>
        <begin position="361"/>
        <end position="449"/>
    </location>
</feature>
<dbReference type="GO" id="GO:0005737">
    <property type="term" value="C:cytoplasm"/>
    <property type="evidence" value="ECO:0007669"/>
    <property type="project" value="TreeGrafter"/>
</dbReference>
<sequence>MNKFIKNELFNSAHLSEKKGKKVKEHFSDNSGHWSSRSRLSSTSSIYDENTKRIAVGLILNEDLRHFVFQHISLIEAEIFKLQTQIAKGWIEMAHNICLLHNSPRLQSPVWLSLIRQEENYEIIARTFCSNLASVLKNFDLKTTHFFFSKLLSCVLMNHLSWVASVAQRDCHKNETQHSLLFGTNSEQSYGLYNIHLAQHLEVCGNISGLIRSARTVVIGSETKIISQLLYLLTYFIRCSEIHRNEKGGIFQHSFSLCAYNFRKDKLNILLFLIEVDNQLISTIFEEKFKNVDSDWHFSLSNIIMASKSFDLAHSLLAGPCDSYCSHFVLSGLCRSNIDYEVCLVLYITIVGDEITLNESQMASPCDIIVTMLEQFIGFYDMGASPNILLAIIENTLSEILRKSLSDNDKKINFTNSLSSEHIAEIIGCDYSDLRLIVNVAAVYYPPVLHLVVC</sequence>
<evidence type="ECO:0000313" key="6">
    <source>
        <dbReference type="WBParaSite" id="DME_0000372601-mRNA-1"/>
    </source>
</evidence>
<feature type="domain" description="Folliculin-interacting protein middle" evidence="1">
    <location>
        <begin position="46"/>
        <end position="242"/>
    </location>
</feature>
<proteinExistence type="predicted"/>
<gene>
    <name evidence="3" type="ORF">DME_LOCUS7731</name>
</gene>
<dbReference type="Proteomes" id="UP000274756">
    <property type="component" value="Unassembled WGS sequence"/>
</dbReference>
<protein>
    <submittedName>
        <fullName evidence="6">Ras-GEF domain-containing protein</fullName>
    </submittedName>
</protein>
<reference evidence="3 5" key="2">
    <citation type="submission" date="2018-11" db="EMBL/GenBank/DDBJ databases">
        <authorList>
            <consortium name="Pathogen Informatics"/>
        </authorList>
    </citation>
    <scope>NUCLEOTIDE SEQUENCE [LARGE SCALE GENOMIC DNA]</scope>
</reference>